<protein>
    <submittedName>
        <fullName evidence="2">Uncharacterized protein</fullName>
    </submittedName>
</protein>
<organism evidence="2 3">
    <name type="scientific">Colletotrichum orchidophilum</name>
    <dbReference type="NCBI Taxonomy" id="1209926"/>
    <lineage>
        <taxon>Eukaryota</taxon>
        <taxon>Fungi</taxon>
        <taxon>Dikarya</taxon>
        <taxon>Ascomycota</taxon>
        <taxon>Pezizomycotina</taxon>
        <taxon>Sordariomycetes</taxon>
        <taxon>Hypocreomycetidae</taxon>
        <taxon>Glomerellales</taxon>
        <taxon>Glomerellaceae</taxon>
        <taxon>Colletotrichum</taxon>
    </lineage>
</organism>
<dbReference type="EMBL" id="MJBS01000082">
    <property type="protein sequence ID" value="OHE95493.1"/>
    <property type="molecule type" value="Genomic_DNA"/>
</dbReference>
<feature type="compositionally biased region" description="Polar residues" evidence="1">
    <location>
        <begin position="89"/>
        <end position="101"/>
    </location>
</feature>
<proteinExistence type="predicted"/>
<evidence type="ECO:0000313" key="3">
    <source>
        <dbReference type="Proteomes" id="UP000176998"/>
    </source>
</evidence>
<reference evidence="2 3" key="1">
    <citation type="submission" date="2016-09" db="EMBL/GenBank/DDBJ databases">
        <authorList>
            <person name="Capua I."/>
            <person name="De Benedictis P."/>
            <person name="Joannis T."/>
            <person name="Lombin L.H."/>
            <person name="Cattoli G."/>
        </authorList>
    </citation>
    <scope>NUCLEOTIDE SEQUENCE [LARGE SCALE GENOMIC DNA]</scope>
    <source>
        <strain evidence="2 3">IMI 309357</strain>
    </source>
</reference>
<dbReference type="Gene3D" id="3.30.160.60">
    <property type="entry name" value="Classic Zinc Finger"/>
    <property type="match status" value="1"/>
</dbReference>
<dbReference type="Proteomes" id="UP000176998">
    <property type="component" value="Unassembled WGS sequence"/>
</dbReference>
<evidence type="ECO:0000256" key="1">
    <source>
        <dbReference type="SAM" id="MobiDB-lite"/>
    </source>
</evidence>
<dbReference type="OrthoDB" id="4851263at2759"/>
<accession>A0A1G4B2C1</accession>
<comment type="caution">
    <text evidence="2">The sequence shown here is derived from an EMBL/GenBank/DDBJ whole genome shotgun (WGS) entry which is preliminary data.</text>
</comment>
<dbReference type="AlphaFoldDB" id="A0A1G4B2C1"/>
<gene>
    <name evidence="2" type="ORF">CORC01_09226</name>
</gene>
<evidence type="ECO:0000313" key="2">
    <source>
        <dbReference type="EMBL" id="OHE95493.1"/>
    </source>
</evidence>
<dbReference type="RefSeq" id="XP_022472655.1">
    <property type="nucleotide sequence ID" value="XM_022620855.1"/>
</dbReference>
<feature type="region of interest" description="Disordered" evidence="1">
    <location>
        <begin position="48"/>
        <end position="103"/>
    </location>
</feature>
<name>A0A1G4B2C1_9PEZI</name>
<dbReference type="GeneID" id="34562365"/>
<keyword evidence="3" id="KW-1185">Reference proteome</keyword>
<sequence length="131" mass="14641">MTSTMPVTRTEAPPRFHCNEPGCELTKFSTQSNLNRHSQSKHGIAVQMPCGKSLPNHTSNTKRHQKSCRKCCPAPEQLPKSTPDEQSKFKSPTSATANATGLPSFDGTFDGYSEYLGDMYNLEERFMFESF</sequence>
<feature type="compositionally biased region" description="Basic residues" evidence="1">
    <location>
        <begin position="60"/>
        <end position="69"/>
    </location>
</feature>